<proteinExistence type="predicted"/>
<protein>
    <recommendedName>
        <fullName evidence="2">BTB domain-containing protein</fullName>
    </recommendedName>
</protein>
<dbReference type="InterPro" id="IPR000210">
    <property type="entry name" value="BTB/POZ_dom"/>
</dbReference>
<dbReference type="Proteomes" id="UP001153620">
    <property type="component" value="Chromosome 4"/>
</dbReference>
<evidence type="ECO:0000313" key="3">
    <source>
        <dbReference type="EMBL" id="CAG9810379.1"/>
    </source>
</evidence>
<reference evidence="3" key="1">
    <citation type="submission" date="2022-01" db="EMBL/GenBank/DDBJ databases">
        <authorList>
            <person name="King R."/>
        </authorList>
    </citation>
    <scope>NUCLEOTIDE SEQUENCE</scope>
</reference>
<dbReference type="Pfam" id="PF00651">
    <property type="entry name" value="BTB"/>
    <property type="match status" value="1"/>
</dbReference>
<name>A0A9N9S7B7_9DIPT</name>
<evidence type="ECO:0000259" key="2">
    <source>
        <dbReference type="PROSITE" id="PS50097"/>
    </source>
</evidence>
<dbReference type="Gene3D" id="3.30.710.10">
    <property type="entry name" value="Potassium Channel Kv1.1, Chain A"/>
    <property type="match status" value="1"/>
</dbReference>
<dbReference type="AlphaFoldDB" id="A0A9N9S7B7"/>
<feature type="coiled-coil region" evidence="1">
    <location>
        <begin position="361"/>
        <end position="388"/>
    </location>
</feature>
<sequence length="394" mass="46289">MKKIQCNYSYGRCHNYLNLYKCEIKDSVLDEDEDWSFDGKHLQFKTNLDVGLLVLSGKSLTKVPQGLLKYFPNIIALEIRESSVKSLTKSDIAEYKKLQMFIFELNPIEFLPGNLFEDFDHLFYISFSSCNLLTIEPFILDFFHIFFTGYHFVKFLNNPNYHIQQTGRTFSGLNGIKTELFRKYYTLYPHVQASPQQMIQNTLTNDFKNFLNNENFKDLKIKIDNREFRVHKFLLAARSSVLAEMILNNPDVENLNLVDISVETFEQVLHFIYNDELRDKEEINSFRNLFAAAGRLNIEVLKNIAAAHLLEEIDSDKAMSILSLSNKYNHDLLKDEAFKFIEKTNSFMTFKSEWANQPDMLSKLIKIHREKEEVIKKFEEEYQKLTSSTENIKN</sequence>
<gene>
    <name evidence="3" type="ORF">CHIRRI_LOCUS13193</name>
</gene>
<evidence type="ECO:0000256" key="1">
    <source>
        <dbReference type="SAM" id="Coils"/>
    </source>
</evidence>
<organism evidence="3 4">
    <name type="scientific">Chironomus riparius</name>
    <dbReference type="NCBI Taxonomy" id="315576"/>
    <lineage>
        <taxon>Eukaryota</taxon>
        <taxon>Metazoa</taxon>
        <taxon>Ecdysozoa</taxon>
        <taxon>Arthropoda</taxon>
        <taxon>Hexapoda</taxon>
        <taxon>Insecta</taxon>
        <taxon>Pterygota</taxon>
        <taxon>Neoptera</taxon>
        <taxon>Endopterygota</taxon>
        <taxon>Diptera</taxon>
        <taxon>Nematocera</taxon>
        <taxon>Chironomoidea</taxon>
        <taxon>Chironomidae</taxon>
        <taxon>Chironominae</taxon>
        <taxon>Chironomus</taxon>
    </lineage>
</organism>
<dbReference type="PANTHER" id="PTHR24413">
    <property type="entry name" value="SPECKLE-TYPE POZ PROTEIN"/>
    <property type="match status" value="1"/>
</dbReference>
<dbReference type="InterPro" id="IPR011333">
    <property type="entry name" value="SKP1/BTB/POZ_sf"/>
</dbReference>
<accession>A0A9N9S7B7</accession>
<keyword evidence="1" id="KW-0175">Coiled coil</keyword>
<dbReference type="InterPro" id="IPR032675">
    <property type="entry name" value="LRR_dom_sf"/>
</dbReference>
<feature type="domain" description="BTB" evidence="2">
    <location>
        <begin position="217"/>
        <end position="281"/>
    </location>
</feature>
<dbReference type="OrthoDB" id="6359816at2759"/>
<dbReference type="PROSITE" id="PS50097">
    <property type="entry name" value="BTB"/>
    <property type="match status" value="1"/>
</dbReference>
<dbReference type="SUPFAM" id="SSF52058">
    <property type="entry name" value="L domain-like"/>
    <property type="match status" value="1"/>
</dbReference>
<dbReference type="Gene3D" id="3.80.10.10">
    <property type="entry name" value="Ribonuclease Inhibitor"/>
    <property type="match status" value="1"/>
</dbReference>
<dbReference type="SUPFAM" id="SSF54695">
    <property type="entry name" value="POZ domain"/>
    <property type="match status" value="1"/>
</dbReference>
<dbReference type="SMART" id="SM00225">
    <property type="entry name" value="BTB"/>
    <property type="match status" value="1"/>
</dbReference>
<dbReference type="CDD" id="cd18186">
    <property type="entry name" value="BTB_POZ_ZBTB_KLHL-like"/>
    <property type="match status" value="1"/>
</dbReference>
<keyword evidence="4" id="KW-1185">Reference proteome</keyword>
<evidence type="ECO:0000313" key="4">
    <source>
        <dbReference type="Proteomes" id="UP001153620"/>
    </source>
</evidence>
<dbReference type="EMBL" id="OU895880">
    <property type="protein sequence ID" value="CAG9810379.1"/>
    <property type="molecule type" value="Genomic_DNA"/>
</dbReference>
<reference evidence="3" key="2">
    <citation type="submission" date="2022-10" db="EMBL/GenBank/DDBJ databases">
        <authorList>
            <consortium name="ENA_rothamsted_submissions"/>
            <consortium name="culmorum"/>
            <person name="King R."/>
        </authorList>
    </citation>
    <scope>NUCLEOTIDE SEQUENCE</scope>
</reference>